<accession>E2Q014</accession>
<dbReference type="eggNOG" id="COG0457">
    <property type="taxonomic scope" value="Bacteria"/>
</dbReference>
<reference evidence="1 2" key="1">
    <citation type="journal article" date="2010" name="Genome Biol. Evol.">
        <title>The sequence of a 1.8-mb bacterial linear plasmid reveals a rich evolutionary reservoir of secondary metabolic pathways.</title>
        <authorList>
            <person name="Medema M.H."/>
            <person name="Trefzer A."/>
            <person name="Kovalchuk A."/>
            <person name="van den Berg M."/>
            <person name="Mueller U."/>
            <person name="Heijne W."/>
            <person name="Wu L."/>
            <person name="Alam M.T."/>
            <person name="Ronning C.M."/>
            <person name="Nierman W.C."/>
            <person name="Bovenberg R.A.L."/>
            <person name="Breitling R."/>
            <person name="Takano E."/>
        </authorList>
    </citation>
    <scope>NUCLEOTIDE SEQUENCE [LARGE SCALE GENOMIC DNA]</scope>
    <source>
        <strain evidence="2">ATCC 27064 / DSM 738 / JCM 4710 / NBRC 13307 / NCIMB 12785 / NRRL 3585 / VKM Ac-602</strain>
    </source>
</reference>
<evidence type="ECO:0000313" key="1">
    <source>
        <dbReference type="EMBL" id="EFG08433.1"/>
    </source>
</evidence>
<dbReference type="Proteomes" id="UP000002357">
    <property type="component" value="Chromosome"/>
</dbReference>
<name>E2Q014_STRCL</name>
<dbReference type="EMBL" id="CM000913">
    <property type="protein sequence ID" value="EFG08433.1"/>
    <property type="molecule type" value="Genomic_DNA"/>
</dbReference>
<dbReference type="AlphaFoldDB" id="E2Q014"/>
<organism evidence="1 2">
    <name type="scientific">Streptomyces clavuligerus</name>
    <dbReference type="NCBI Taxonomy" id="1901"/>
    <lineage>
        <taxon>Bacteria</taxon>
        <taxon>Bacillati</taxon>
        <taxon>Actinomycetota</taxon>
        <taxon>Actinomycetes</taxon>
        <taxon>Kitasatosporales</taxon>
        <taxon>Streptomycetaceae</taxon>
        <taxon>Streptomyces</taxon>
    </lineage>
</organism>
<protein>
    <submittedName>
        <fullName evidence="1">Putative regulatory protein</fullName>
    </submittedName>
</protein>
<evidence type="ECO:0000313" key="2">
    <source>
        <dbReference type="Proteomes" id="UP000002357"/>
    </source>
</evidence>
<dbReference type="STRING" id="1901.BB341_11835"/>
<sequence length="454" mass="50136">MWGDDVAETSGRQRNEALRVLLDQADWSEAKLARSVNRLGTEAGMNLTYSQPSVAAWIRGSQPNKRARPLIVTAFERRLGRPVTYAEIGFTPPNSKEGDEPRDIVESLLQLGKDDVNPSRRSVLATSLYSVALPVPLFTEVMSADDRAHIAGPAGRIGRGEVDVVRRMTEKIADILDELGGGHARPMAAAFLVNTVAPYLRARATEEVHRDVLSAASDLTYLTGWMAMYERAHGLGQKYYLAALKLAGESQDQLTYCRTLRGMSLQASSLRHGRKALELADSAAEAAPKAGPRLVAFLRGQQAHAAAMVGDHRGASIRLREAESALSRADSRRESIGGYDRAAYLFHVSHVHYEGRDLPSSIKVLKQSIKAMPPQERQGQLHANAVLAQRQFELGHIEEACASWEVFLDDYMVLSTARGDEHFEKMRKSLALHRRVRAVRGMDEKVRLVAELKA</sequence>
<gene>
    <name evidence="1" type="ORF">SCLAV_3362</name>
</gene>
<proteinExistence type="predicted"/>
<keyword evidence="2" id="KW-1185">Reference proteome</keyword>